<comment type="caution">
    <text evidence="1">The sequence shown here is derived from an EMBL/GenBank/DDBJ whole genome shotgun (WGS) entry which is preliminary data.</text>
</comment>
<organism evidence="1 2">
    <name type="scientific">Herbaspirillum frisingense</name>
    <dbReference type="NCBI Taxonomy" id="92645"/>
    <lineage>
        <taxon>Bacteria</taxon>
        <taxon>Pseudomonadati</taxon>
        <taxon>Pseudomonadota</taxon>
        <taxon>Betaproteobacteria</taxon>
        <taxon>Burkholderiales</taxon>
        <taxon>Oxalobacteraceae</taxon>
        <taxon>Herbaspirillum</taxon>
    </lineage>
</organism>
<dbReference type="EMBL" id="JAVDSJ010000005">
    <property type="protein sequence ID" value="MDR6585483.1"/>
    <property type="molecule type" value="Genomic_DNA"/>
</dbReference>
<reference evidence="1 2" key="1">
    <citation type="submission" date="2023-07" db="EMBL/GenBank/DDBJ databases">
        <title>Sorghum-associated microbial communities from plants grown in Nebraska, USA.</title>
        <authorList>
            <person name="Schachtman D."/>
        </authorList>
    </citation>
    <scope>NUCLEOTIDE SEQUENCE [LARGE SCALE GENOMIC DNA]</scope>
    <source>
        <strain evidence="1 2">596</strain>
    </source>
</reference>
<accession>A0ABU1PK43</accession>
<proteinExistence type="predicted"/>
<gene>
    <name evidence="1" type="ORF">J2W50_003701</name>
</gene>
<sequence length="38" mass="4543">MDPQFWLKLQAEYDVRIAQRELLPNIKARIRFIKVSGV</sequence>
<keyword evidence="2" id="KW-1185">Reference proteome</keyword>
<evidence type="ECO:0000313" key="1">
    <source>
        <dbReference type="EMBL" id="MDR6585483.1"/>
    </source>
</evidence>
<protein>
    <submittedName>
        <fullName evidence="1">Plasmid maintenance system antidote protein VapI</fullName>
    </submittedName>
</protein>
<name>A0ABU1PK43_9BURK</name>
<dbReference type="Proteomes" id="UP001260715">
    <property type="component" value="Unassembled WGS sequence"/>
</dbReference>
<evidence type="ECO:0000313" key="2">
    <source>
        <dbReference type="Proteomes" id="UP001260715"/>
    </source>
</evidence>